<dbReference type="RefSeq" id="WP_085771026.1">
    <property type="nucleotide sequence ID" value="NZ_AP027149.1"/>
</dbReference>
<gene>
    <name evidence="1" type="ORF">B1812_07455</name>
</gene>
<dbReference type="AlphaFoldDB" id="A0A1W6MTT7"/>
<dbReference type="EMBL" id="CP019948">
    <property type="protein sequence ID" value="ARN80936.1"/>
    <property type="molecule type" value="Genomic_DNA"/>
</dbReference>
<sequence>MPTRFPPLCLAPARAGLSRLFRGRQRLSLRLAGLLALLALLAFDAPHSRAWAFFFDDFGGSDSGYGDYGYPRGGGGEHWAHRRHPRRSRAARLGEGHGRHWLGAWTVASDPQNLSSVLHKSAYSAALPPGAAFSTPLFTRTICVRACDGYSFGRAAAYAGYNAASREAVCNAACPDAETKLFVLPPGVEDVDKAKEAHRGESYAQLLAKFRERDAKPASCGCHVASSSKNDAKALLSDPTLRQGDMVVTEEGVQVFLGRGALPHRTSEFLSLARTNAVSPAYRGALTAIDKMVKLRPARAHSELDRRP</sequence>
<evidence type="ECO:0000313" key="2">
    <source>
        <dbReference type="Proteomes" id="UP000193978"/>
    </source>
</evidence>
<evidence type="ECO:0008006" key="3">
    <source>
        <dbReference type="Google" id="ProtNLM"/>
    </source>
</evidence>
<proteinExistence type="predicted"/>
<evidence type="ECO:0000313" key="1">
    <source>
        <dbReference type="EMBL" id="ARN80936.1"/>
    </source>
</evidence>
<dbReference type="Pfam" id="PF11064">
    <property type="entry name" value="DUF2865"/>
    <property type="match status" value="1"/>
</dbReference>
<dbReference type="STRING" id="655015.B1812_07455"/>
<dbReference type="KEGG" id="mbry:B1812_07455"/>
<dbReference type="InterPro" id="IPR021293">
    <property type="entry name" value="DUF2865"/>
</dbReference>
<accession>A0A1W6MTT7</accession>
<organism evidence="1 2">
    <name type="scientific">Methylocystis bryophila</name>
    <dbReference type="NCBI Taxonomy" id="655015"/>
    <lineage>
        <taxon>Bacteria</taxon>
        <taxon>Pseudomonadati</taxon>
        <taxon>Pseudomonadota</taxon>
        <taxon>Alphaproteobacteria</taxon>
        <taxon>Hyphomicrobiales</taxon>
        <taxon>Methylocystaceae</taxon>
        <taxon>Methylocystis</taxon>
    </lineage>
</organism>
<name>A0A1W6MTT7_9HYPH</name>
<protein>
    <recommendedName>
        <fullName evidence="3">DUF2865 domain-containing protein</fullName>
    </recommendedName>
</protein>
<dbReference type="Proteomes" id="UP000193978">
    <property type="component" value="Chromosome"/>
</dbReference>
<keyword evidence="2" id="KW-1185">Reference proteome</keyword>
<dbReference type="OrthoDB" id="7850882at2"/>
<reference evidence="1 2" key="1">
    <citation type="submission" date="2017-02" db="EMBL/GenBank/DDBJ databases">
        <authorList>
            <person name="Peterson S.W."/>
        </authorList>
    </citation>
    <scope>NUCLEOTIDE SEQUENCE [LARGE SCALE GENOMIC DNA]</scope>
    <source>
        <strain evidence="1 2">S285</strain>
    </source>
</reference>